<reference evidence="2" key="1">
    <citation type="journal article" date="2015" name="Genome Announc.">
        <title>Complete Genome Sequence of the Bacteriochlorophyll b-Producing Photosynthetic Bacterium Blastochloris viridis.</title>
        <authorList>
            <person name="Tsukatani Y."/>
            <person name="Hirose Y."/>
            <person name="Harada J."/>
            <person name="Misawa N."/>
            <person name="Mori K."/>
            <person name="Inoue K."/>
            <person name="Tamiaki H."/>
        </authorList>
    </citation>
    <scope>NUCLEOTIDE SEQUENCE [LARGE SCALE GENOMIC DNA]</scope>
    <source>
        <strain evidence="2">DSM 133</strain>
    </source>
</reference>
<dbReference type="EMBL" id="AP014854">
    <property type="protein sequence ID" value="BAR99169.1"/>
    <property type="molecule type" value="Genomic_DNA"/>
</dbReference>
<evidence type="ECO:0000313" key="2">
    <source>
        <dbReference type="EMBL" id="BAR99169.1"/>
    </source>
</evidence>
<dbReference type="RefSeq" id="WP_055038376.1">
    <property type="nucleotide sequence ID" value="NZ_AP014854.2"/>
</dbReference>
<feature type="transmembrane region" description="Helical" evidence="1">
    <location>
        <begin position="58"/>
        <end position="76"/>
    </location>
</feature>
<sequence>MRLIDLIDVVDDRLKAFLLKGWDTATLQRFLVNIRRSHTQPTELGAIRQAVDQIDVQATGILTHVSMMIAALGVTAASDITSEFQETVLYVTIVCYLFVAIICLRCIRPPAVEHGEYDEDAYIKELLLELVYERELNRRANSAAIALTLFVFLYLPFSMLL</sequence>
<keyword evidence="1" id="KW-0472">Membrane</keyword>
<keyword evidence="1" id="KW-1133">Transmembrane helix</keyword>
<feature type="transmembrane region" description="Helical" evidence="1">
    <location>
        <begin position="88"/>
        <end position="107"/>
    </location>
</feature>
<feature type="transmembrane region" description="Helical" evidence="1">
    <location>
        <begin position="140"/>
        <end position="157"/>
    </location>
</feature>
<name>A0A182D154_BLAVI</name>
<proteinExistence type="predicted"/>
<dbReference type="OrthoDB" id="8449387at2"/>
<evidence type="ECO:0000256" key="1">
    <source>
        <dbReference type="SAM" id="Phobius"/>
    </source>
</evidence>
<gene>
    <name evidence="2" type="ORF">BV133_1576</name>
</gene>
<organism evidence="2">
    <name type="scientific">Blastochloris viridis</name>
    <name type="common">Rhodopseudomonas viridis</name>
    <dbReference type="NCBI Taxonomy" id="1079"/>
    <lineage>
        <taxon>Bacteria</taxon>
        <taxon>Pseudomonadati</taxon>
        <taxon>Pseudomonadota</taxon>
        <taxon>Alphaproteobacteria</taxon>
        <taxon>Hyphomicrobiales</taxon>
        <taxon>Blastochloridaceae</taxon>
        <taxon>Blastochloris</taxon>
    </lineage>
</organism>
<accession>A0A182D154</accession>
<protein>
    <submittedName>
        <fullName evidence="2">Uncharacterized protein</fullName>
    </submittedName>
</protein>
<dbReference type="AlphaFoldDB" id="A0A182D154"/>
<dbReference type="KEGG" id="bvr:BVIR_3097"/>
<keyword evidence="1" id="KW-0812">Transmembrane</keyword>